<dbReference type="GO" id="GO:0031177">
    <property type="term" value="F:phosphopantetheine binding"/>
    <property type="evidence" value="ECO:0007669"/>
    <property type="project" value="InterPro"/>
</dbReference>
<dbReference type="AlphaFoldDB" id="A0A1K2FEK5"/>
<dbReference type="SUPFAM" id="SSF53901">
    <property type="entry name" value="Thiolase-like"/>
    <property type="match status" value="1"/>
</dbReference>
<evidence type="ECO:0000313" key="7">
    <source>
        <dbReference type="EMBL" id="SFY45612.1"/>
    </source>
</evidence>
<dbReference type="GO" id="GO:0004312">
    <property type="term" value="F:fatty acid synthase activity"/>
    <property type="evidence" value="ECO:0007669"/>
    <property type="project" value="TreeGrafter"/>
</dbReference>
<dbReference type="FunFam" id="1.10.1200.10:FF:000007">
    <property type="entry name" value="Probable polyketide synthase pks17"/>
    <property type="match status" value="1"/>
</dbReference>
<evidence type="ECO:0000259" key="6">
    <source>
        <dbReference type="PROSITE" id="PS52004"/>
    </source>
</evidence>
<keyword evidence="3" id="KW-0808">Transferase</keyword>
<dbReference type="STRING" id="1893.SAMN02787144_10971"/>
<dbReference type="GO" id="GO:0004315">
    <property type="term" value="F:3-oxoacyl-[acyl-carrier-protein] synthase activity"/>
    <property type="evidence" value="ECO:0007669"/>
    <property type="project" value="InterPro"/>
</dbReference>
<dbReference type="Pfam" id="PF00109">
    <property type="entry name" value="ketoacyl-synt"/>
    <property type="match status" value="1"/>
</dbReference>
<dbReference type="InterPro" id="IPR036736">
    <property type="entry name" value="ACP-like_sf"/>
</dbReference>
<dbReference type="GO" id="GO:0017000">
    <property type="term" value="P:antibiotic biosynthetic process"/>
    <property type="evidence" value="ECO:0007669"/>
    <property type="project" value="UniProtKB-ARBA"/>
</dbReference>
<dbReference type="InterPro" id="IPR050091">
    <property type="entry name" value="PKS_NRPS_Biosynth_Enz"/>
</dbReference>
<dbReference type="Proteomes" id="UP000181909">
    <property type="component" value="Unassembled WGS sequence"/>
</dbReference>
<dbReference type="InterPro" id="IPR009081">
    <property type="entry name" value="PP-bd_ACP"/>
</dbReference>
<evidence type="ECO:0000259" key="5">
    <source>
        <dbReference type="PROSITE" id="PS50075"/>
    </source>
</evidence>
<dbReference type="PROSITE" id="PS52004">
    <property type="entry name" value="KS3_2"/>
    <property type="match status" value="1"/>
</dbReference>
<dbReference type="InterPro" id="IPR006162">
    <property type="entry name" value="Ppantetheine_attach_site"/>
</dbReference>
<dbReference type="Pfam" id="PF00550">
    <property type="entry name" value="PP-binding"/>
    <property type="match status" value="1"/>
</dbReference>
<evidence type="ECO:0000256" key="3">
    <source>
        <dbReference type="ARBA" id="ARBA00022679"/>
    </source>
</evidence>
<evidence type="ECO:0000256" key="2">
    <source>
        <dbReference type="ARBA" id="ARBA00022553"/>
    </source>
</evidence>
<dbReference type="Pfam" id="PF08659">
    <property type="entry name" value="KR"/>
    <property type="match status" value="1"/>
</dbReference>
<dbReference type="InterPro" id="IPR014030">
    <property type="entry name" value="Ketoacyl_synth_N"/>
</dbReference>
<dbReference type="PANTHER" id="PTHR43775">
    <property type="entry name" value="FATTY ACID SYNTHASE"/>
    <property type="match status" value="1"/>
</dbReference>
<proteinExistence type="predicted"/>
<feature type="domain" description="Ketosynthase family 3 (KS3)" evidence="6">
    <location>
        <begin position="236"/>
        <end position="513"/>
    </location>
</feature>
<dbReference type="Gene3D" id="1.10.1200.10">
    <property type="entry name" value="ACP-like"/>
    <property type="match status" value="1"/>
</dbReference>
<feature type="non-terminal residue" evidence="7">
    <location>
        <position position="513"/>
    </location>
</feature>
<gene>
    <name evidence="7" type="ORF">SAMN02787144_10971</name>
</gene>
<dbReference type="EMBL" id="FPJO01000097">
    <property type="protein sequence ID" value="SFY45612.1"/>
    <property type="molecule type" value="Genomic_DNA"/>
</dbReference>
<dbReference type="SUPFAM" id="SSF51735">
    <property type="entry name" value="NAD(P)-binding Rossmann-fold domains"/>
    <property type="match status" value="1"/>
</dbReference>
<dbReference type="InterPro" id="IPR018201">
    <property type="entry name" value="Ketoacyl_synth_AS"/>
</dbReference>
<reference evidence="7 8" key="1">
    <citation type="submission" date="2016-11" db="EMBL/GenBank/DDBJ databases">
        <authorList>
            <person name="Jaros S."/>
            <person name="Januszkiewicz K."/>
            <person name="Wedrychowicz H."/>
        </authorList>
    </citation>
    <scope>NUCLEOTIDE SEQUENCE [LARGE SCALE GENOMIC DNA]</scope>
    <source>
        <strain evidence="7 8">OK807</strain>
    </source>
</reference>
<keyword evidence="2" id="KW-0597">Phosphoprotein</keyword>
<accession>A0A1K2FEK5</accession>
<dbReference type="OrthoDB" id="9778690at2"/>
<evidence type="ECO:0000313" key="8">
    <source>
        <dbReference type="Proteomes" id="UP000181909"/>
    </source>
</evidence>
<dbReference type="InterPro" id="IPR036291">
    <property type="entry name" value="NAD(P)-bd_dom_sf"/>
</dbReference>
<dbReference type="Gene3D" id="3.40.50.720">
    <property type="entry name" value="NAD(P)-binding Rossmann-like Domain"/>
    <property type="match status" value="1"/>
</dbReference>
<dbReference type="CDD" id="cd00833">
    <property type="entry name" value="PKS"/>
    <property type="match status" value="1"/>
</dbReference>
<dbReference type="InterPro" id="IPR020806">
    <property type="entry name" value="PKS_PP-bd"/>
</dbReference>
<feature type="non-terminal residue" evidence="7">
    <location>
        <position position="1"/>
    </location>
</feature>
<dbReference type="InterPro" id="IPR016039">
    <property type="entry name" value="Thiolase-like"/>
</dbReference>
<name>A0A1K2FEK5_STRAR</name>
<dbReference type="Gene3D" id="3.40.47.10">
    <property type="match status" value="1"/>
</dbReference>
<keyword evidence="1" id="KW-0596">Phosphopantetheine</keyword>
<dbReference type="PROSITE" id="PS50075">
    <property type="entry name" value="CARRIER"/>
    <property type="match status" value="1"/>
</dbReference>
<organism evidence="7 8">
    <name type="scientific">Streptomyces atratus</name>
    <dbReference type="NCBI Taxonomy" id="1893"/>
    <lineage>
        <taxon>Bacteria</taxon>
        <taxon>Bacillati</taxon>
        <taxon>Actinomycetota</taxon>
        <taxon>Actinomycetes</taxon>
        <taxon>Kitasatosporales</taxon>
        <taxon>Streptomycetaceae</taxon>
        <taxon>Streptomyces</taxon>
    </lineage>
</organism>
<dbReference type="InterPro" id="IPR013968">
    <property type="entry name" value="PKS_KR"/>
</dbReference>
<dbReference type="SMART" id="SM00823">
    <property type="entry name" value="PKS_PP"/>
    <property type="match status" value="1"/>
</dbReference>
<keyword evidence="4" id="KW-0511">Multifunctional enzyme</keyword>
<dbReference type="PANTHER" id="PTHR43775:SF51">
    <property type="entry name" value="INACTIVE PHENOLPHTHIOCEROL SYNTHESIS POLYKETIDE SYNTHASE TYPE I PKS1-RELATED"/>
    <property type="match status" value="1"/>
</dbReference>
<dbReference type="GO" id="GO:0006633">
    <property type="term" value="P:fatty acid biosynthetic process"/>
    <property type="evidence" value="ECO:0007669"/>
    <property type="project" value="InterPro"/>
</dbReference>
<evidence type="ECO:0000256" key="1">
    <source>
        <dbReference type="ARBA" id="ARBA00022450"/>
    </source>
</evidence>
<feature type="domain" description="Carrier" evidence="5">
    <location>
        <begin position="142"/>
        <end position="217"/>
    </location>
</feature>
<dbReference type="SMART" id="SM01294">
    <property type="entry name" value="PKS_PP_betabranch"/>
    <property type="match status" value="1"/>
</dbReference>
<dbReference type="RefSeq" id="WP_143166644.1">
    <property type="nucleotide sequence ID" value="NZ_FPJO01000097.1"/>
</dbReference>
<sequence>GYAAANAYLDALAQERRTRGQVATSLAWGPWGGGGLVTSEGEEQLGRRGLPVMEPDNALTALAQALAGDETCLAVADVAWDRFSPAFTALRPSPLLGDIPEVAHLPATATADAGGAGERTTENGRPELVDRLQGLDAPEAHTVLLDVVRTHAAAVLGHGDPSAIPVATAFRDLGFDSLTAVELRNRLAQETGLQLPATLVFDYPDAQGLAGHLVDAILERETTHGAPRSQQTGADDEPIAIVGMSCRLPGDVRSPDQLWQLVSAGADGITGFPSDRGWEDAPSGGRDTDLGFAHAGGFLHDAGHFDPEFFGISPREALAMDPQQRLLLETSWEVFERAGIDPMSVRGTRTGVFAGGCSQGYGAGALAQGEEGVSGQLLTGTATSVLSGRVSYAFGLEGPAVTVDTACSSSLVALHLAAQSLRSGECEMALVGGVTVMAGPSGFVEFSRQGGLAADGRCKSFSDDADGTGWGEGVGVLLVERLSEARRKGHQVLAVVSGSAVNQDGASNGLTAP</sequence>
<dbReference type="PROSITE" id="PS00606">
    <property type="entry name" value="KS3_1"/>
    <property type="match status" value="1"/>
</dbReference>
<dbReference type="SMART" id="SM00825">
    <property type="entry name" value="PKS_KS"/>
    <property type="match status" value="1"/>
</dbReference>
<protein>
    <submittedName>
        <fullName evidence="7">KR domain-containing protein</fullName>
    </submittedName>
</protein>
<dbReference type="InterPro" id="IPR020841">
    <property type="entry name" value="PKS_Beta-ketoAc_synthase_dom"/>
</dbReference>
<evidence type="ECO:0000256" key="4">
    <source>
        <dbReference type="ARBA" id="ARBA00023268"/>
    </source>
</evidence>
<dbReference type="SUPFAM" id="SSF47336">
    <property type="entry name" value="ACP-like"/>
    <property type="match status" value="1"/>
</dbReference>
<dbReference type="PROSITE" id="PS00012">
    <property type="entry name" value="PHOSPHOPANTETHEINE"/>
    <property type="match status" value="1"/>
</dbReference>